<dbReference type="NCBIfam" id="TIGR04021">
    <property type="entry name" value="LLM_DMSO2_sfnG"/>
    <property type="match status" value="1"/>
</dbReference>
<reference evidence="7 8" key="1">
    <citation type="submission" date="2020-05" db="EMBL/GenBank/DDBJ databases">
        <title>Flexivirga sp. ID2601S isolated from air conditioner.</title>
        <authorList>
            <person name="Kim D.H."/>
        </authorList>
    </citation>
    <scope>NUCLEOTIDE SEQUENCE [LARGE SCALE GENOMIC DNA]</scope>
    <source>
        <strain evidence="7 8">ID2601S</strain>
    </source>
</reference>
<dbReference type="GO" id="GO:0046306">
    <property type="term" value="P:alkanesulfonate catabolic process"/>
    <property type="evidence" value="ECO:0007669"/>
    <property type="project" value="TreeGrafter"/>
</dbReference>
<name>A0A849AGE5_9MICO</name>
<dbReference type="CDD" id="cd01094">
    <property type="entry name" value="Alkanesulfonate_monoxygenase"/>
    <property type="match status" value="1"/>
</dbReference>
<keyword evidence="2" id="KW-0288">FMN</keyword>
<dbReference type="Proteomes" id="UP000557772">
    <property type="component" value="Unassembled WGS sequence"/>
</dbReference>
<evidence type="ECO:0000259" key="6">
    <source>
        <dbReference type="Pfam" id="PF00296"/>
    </source>
</evidence>
<dbReference type="InterPro" id="IPR011251">
    <property type="entry name" value="Luciferase-like_dom"/>
</dbReference>
<dbReference type="PANTHER" id="PTHR42847">
    <property type="entry name" value="ALKANESULFONATE MONOOXYGENASE"/>
    <property type="match status" value="1"/>
</dbReference>
<comment type="caution">
    <text evidence="7">The sequence shown here is derived from an EMBL/GenBank/DDBJ whole genome shotgun (WGS) entry which is preliminary data.</text>
</comment>
<keyword evidence="3" id="KW-0560">Oxidoreductase</keyword>
<evidence type="ECO:0000256" key="5">
    <source>
        <dbReference type="SAM" id="MobiDB-lite"/>
    </source>
</evidence>
<evidence type="ECO:0000313" key="7">
    <source>
        <dbReference type="EMBL" id="NNG39535.1"/>
    </source>
</evidence>
<dbReference type="SUPFAM" id="SSF51679">
    <property type="entry name" value="Bacterial luciferase-like"/>
    <property type="match status" value="1"/>
</dbReference>
<dbReference type="InterPro" id="IPR036661">
    <property type="entry name" value="Luciferase-like_sf"/>
</dbReference>
<keyword evidence="8" id="KW-1185">Reference proteome</keyword>
<dbReference type="Pfam" id="PF00296">
    <property type="entry name" value="Bac_luciferase"/>
    <property type="match status" value="1"/>
</dbReference>
<dbReference type="AlphaFoldDB" id="A0A849AGE5"/>
<gene>
    <name evidence="7" type="primary">sfnG</name>
    <name evidence="7" type="ORF">HJ588_09660</name>
</gene>
<feature type="compositionally biased region" description="Basic residues" evidence="5">
    <location>
        <begin position="20"/>
        <end position="32"/>
    </location>
</feature>
<protein>
    <submittedName>
        <fullName evidence="7">Dimethyl sulfone monooxygenase SfnG</fullName>
    </submittedName>
</protein>
<dbReference type="EMBL" id="JABENB010000001">
    <property type="protein sequence ID" value="NNG39535.1"/>
    <property type="molecule type" value="Genomic_DNA"/>
</dbReference>
<evidence type="ECO:0000256" key="2">
    <source>
        <dbReference type="ARBA" id="ARBA00022643"/>
    </source>
</evidence>
<evidence type="ECO:0000256" key="1">
    <source>
        <dbReference type="ARBA" id="ARBA00022630"/>
    </source>
</evidence>
<evidence type="ECO:0000256" key="4">
    <source>
        <dbReference type="ARBA" id="ARBA00023033"/>
    </source>
</evidence>
<keyword evidence="1" id="KW-0285">Flavoprotein</keyword>
<feature type="domain" description="Luciferase-like" evidence="6">
    <location>
        <begin position="92"/>
        <end position="392"/>
    </location>
</feature>
<organism evidence="7 8">
    <name type="scientific">Flexivirga aerilata</name>
    <dbReference type="NCBI Taxonomy" id="1656889"/>
    <lineage>
        <taxon>Bacteria</taxon>
        <taxon>Bacillati</taxon>
        <taxon>Actinomycetota</taxon>
        <taxon>Actinomycetes</taxon>
        <taxon>Micrococcales</taxon>
        <taxon>Dermacoccaceae</taxon>
        <taxon>Flexivirga</taxon>
    </lineage>
</organism>
<feature type="region of interest" description="Disordered" evidence="5">
    <location>
        <begin position="20"/>
        <end position="69"/>
    </location>
</feature>
<evidence type="ECO:0000256" key="3">
    <source>
        <dbReference type="ARBA" id="ARBA00023002"/>
    </source>
</evidence>
<dbReference type="PANTHER" id="PTHR42847:SF4">
    <property type="entry name" value="ALKANESULFONATE MONOOXYGENASE-RELATED"/>
    <property type="match status" value="1"/>
</dbReference>
<proteinExistence type="predicted"/>
<sequence>MALACGRIARAQCFGMPARRARRVARRRRRQSRGAGRGGVAGRLGRPAAPAPPRCLPLRPDRPTGRGGQQMSDLKFAYWVPNVSGGLVISKLPQRTSHSPAYNIDLAKAAEEHGFEYALTQVRYLASYGADAQHESTSFSQLLLAHTERLKVIAAVHPGFWQPAVLAKLAATAQEWSGNRFALNVVSGWFKKEFTNLGEPWLDHEERYRRSEEFIEVLKGAWTTDDLTFRGDFYRTRDLTFRPQPPVPPEVFQGGNSTSARRMGGRLSDWYFMNGGTVDAIAEQVREVESYGREFGRRPRFGLNGFAVVRDTEEEARQVVQDIIDHADADKVRDFGEAVKAAGRATADGKGMWAGSDFSDLVQYNDGFKTGLVGTAEQVAQRIVDYKRVGVDLLLLGFLHVREEVERFGTQVIPLVRELEASDRAVRDATPA</sequence>
<dbReference type="InterPro" id="IPR024014">
    <property type="entry name" value="DMSO2_SphG"/>
</dbReference>
<accession>A0A849AGE5</accession>
<keyword evidence="4 7" id="KW-0503">Monooxygenase</keyword>
<dbReference type="GO" id="GO:0008726">
    <property type="term" value="F:alkanesulfonate monooxygenase activity"/>
    <property type="evidence" value="ECO:0007669"/>
    <property type="project" value="TreeGrafter"/>
</dbReference>
<dbReference type="Gene3D" id="3.20.20.30">
    <property type="entry name" value="Luciferase-like domain"/>
    <property type="match status" value="1"/>
</dbReference>
<dbReference type="InterPro" id="IPR050172">
    <property type="entry name" value="SsuD_RutA_monooxygenase"/>
</dbReference>
<evidence type="ECO:0000313" key="8">
    <source>
        <dbReference type="Proteomes" id="UP000557772"/>
    </source>
</evidence>